<dbReference type="PROSITE" id="PS00715">
    <property type="entry name" value="SIGMA70_1"/>
    <property type="match status" value="1"/>
</dbReference>
<dbReference type="GO" id="GO:0003677">
    <property type="term" value="F:DNA binding"/>
    <property type="evidence" value="ECO:0007669"/>
    <property type="project" value="UniProtKB-KW"/>
</dbReference>
<gene>
    <name evidence="9" type="ORF">APZ18_00030</name>
</gene>
<organism evidence="9 10">
    <name type="scientific">Butyribacter intestini</name>
    <dbReference type="NCBI Taxonomy" id="1703332"/>
    <lineage>
        <taxon>Bacteria</taxon>
        <taxon>Bacillati</taxon>
        <taxon>Bacillota</taxon>
        <taxon>Clostridia</taxon>
        <taxon>Lachnospirales</taxon>
        <taxon>Lachnospiraceae</taxon>
        <taxon>Butyribacter</taxon>
    </lineage>
</organism>
<evidence type="ECO:0000256" key="7">
    <source>
        <dbReference type="ARBA" id="ARBA00024701"/>
    </source>
</evidence>
<evidence type="ECO:0000313" key="9">
    <source>
        <dbReference type="EMBL" id="KQC85645.1"/>
    </source>
</evidence>
<feature type="domain" description="RNA polymerase sigma-70" evidence="8">
    <location>
        <begin position="51"/>
        <end position="64"/>
    </location>
</feature>
<dbReference type="InterPro" id="IPR013325">
    <property type="entry name" value="RNA_pol_sigma_r2"/>
</dbReference>
<dbReference type="SUPFAM" id="SSF88946">
    <property type="entry name" value="Sigma2 domain of RNA polymerase sigma factors"/>
    <property type="match status" value="1"/>
</dbReference>
<dbReference type="PANTHER" id="PTHR30385:SF1">
    <property type="entry name" value="RNA POLYMERASE SIGMA-H FACTOR"/>
    <property type="match status" value="1"/>
</dbReference>
<dbReference type="Proteomes" id="UP000050833">
    <property type="component" value="Unassembled WGS sequence"/>
</dbReference>
<dbReference type="GO" id="GO:0006352">
    <property type="term" value="P:DNA-templated transcription initiation"/>
    <property type="evidence" value="ECO:0007669"/>
    <property type="project" value="InterPro"/>
</dbReference>
<dbReference type="EMBL" id="LLKB01000001">
    <property type="protein sequence ID" value="KQC85645.1"/>
    <property type="molecule type" value="Genomic_DNA"/>
</dbReference>
<evidence type="ECO:0000256" key="2">
    <source>
        <dbReference type="ARBA" id="ARBA00021245"/>
    </source>
</evidence>
<dbReference type="Pfam" id="PF08281">
    <property type="entry name" value="Sigma70_r4_2"/>
    <property type="match status" value="1"/>
</dbReference>
<dbReference type="NCBIfam" id="TIGR02937">
    <property type="entry name" value="sigma70-ECF"/>
    <property type="match status" value="1"/>
</dbReference>
<sequence length="200" mass="22988">MMEFEKMSENDIINLAQKRENAAMEYLLEKYKPLVRQKTRKLFLIDGDKDDLIQEGMIGLFKAVRDYQVGKDAAFRTFADLCISRQLYSAIKKSNRLKNQPLNSYVSIYSDEFSDADELAGDRTVISSGSDNIANPEAIMIDRENAIDMQNKMFDKLSKMEREVLKRYLEGMTYQEIAADMEKSPKSIDNALQRIKGKIG</sequence>
<dbReference type="Gene3D" id="1.20.120.1810">
    <property type="match status" value="1"/>
</dbReference>
<dbReference type="InterPro" id="IPR007627">
    <property type="entry name" value="RNA_pol_sigma70_r2"/>
</dbReference>
<keyword evidence="10" id="KW-1185">Reference proteome</keyword>
<evidence type="ECO:0000256" key="5">
    <source>
        <dbReference type="ARBA" id="ARBA00023125"/>
    </source>
</evidence>
<keyword evidence="6" id="KW-0804">Transcription</keyword>
<evidence type="ECO:0000259" key="8">
    <source>
        <dbReference type="PROSITE" id="PS00715"/>
    </source>
</evidence>
<reference evidence="9 10" key="1">
    <citation type="submission" date="2015-10" db="EMBL/GenBank/DDBJ databases">
        <title>Butyribacter intestini gen. nov., sp. nov., a butyric acid-producing bacterium of the family Lachnospiraceae isolated from the human faeces.</title>
        <authorList>
            <person name="Zou Y."/>
            <person name="Xue W."/>
            <person name="Luo G."/>
            <person name="Lv M."/>
        </authorList>
    </citation>
    <scope>NUCLEOTIDE SEQUENCE [LARGE SCALE GENOMIC DNA]</scope>
    <source>
        <strain evidence="9 10">TF01-11</strain>
    </source>
</reference>
<dbReference type="SUPFAM" id="SSF46894">
    <property type="entry name" value="C-terminal effector domain of the bipartite response regulators"/>
    <property type="match status" value="1"/>
</dbReference>
<evidence type="ECO:0000256" key="3">
    <source>
        <dbReference type="ARBA" id="ARBA00023015"/>
    </source>
</evidence>
<comment type="similarity">
    <text evidence="1">Belongs to the sigma-70 factor family.</text>
</comment>
<dbReference type="InterPro" id="IPR000943">
    <property type="entry name" value="RNA_pol_sigma70"/>
</dbReference>
<accession>A0AAW3JU39</accession>
<evidence type="ECO:0000256" key="4">
    <source>
        <dbReference type="ARBA" id="ARBA00023082"/>
    </source>
</evidence>
<evidence type="ECO:0000256" key="1">
    <source>
        <dbReference type="ARBA" id="ARBA00007788"/>
    </source>
</evidence>
<keyword evidence="5" id="KW-0238">DNA-binding</keyword>
<dbReference type="PIRSF" id="PIRSF002939">
    <property type="entry name" value="RNA_polymerase_sigma-H_factor"/>
    <property type="match status" value="1"/>
</dbReference>
<dbReference type="InterPro" id="IPR016371">
    <property type="entry name" value="RNA_pol_sigma-H_factor"/>
</dbReference>
<dbReference type="GO" id="GO:0016987">
    <property type="term" value="F:sigma factor activity"/>
    <property type="evidence" value="ECO:0007669"/>
    <property type="project" value="UniProtKB-KW"/>
</dbReference>
<name>A0AAW3JU39_9FIRM</name>
<dbReference type="InterPro" id="IPR016032">
    <property type="entry name" value="Sig_transdc_resp-reg_C-effctor"/>
</dbReference>
<proteinExistence type="inferred from homology"/>
<comment type="function">
    <text evidence="7">Sigma factors are initiation factors that promote the attachment of RNA polymerase to specific initiation sites and are then released. Sigma-S contributes to the protection against external stress, thus playing a role in cellular fitness and survival.</text>
</comment>
<dbReference type="InterPro" id="IPR014284">
    <property type="entry name" value="RNA_pol_sigma-70_dom"/>
</dbReference>
<dbReference type="InterPro" id="IPR013249">
    <property type="entry name" value="RNA_pol_sigma70_r4_t2"/>
</dbReference>
<evidence type="ECO:0000313" key="10">
    <source>
        <dbReference type="Proteomes" id="UP000050833"/>
    </source>
</evidence>
<protein>
    <recommendedName>
        <fullName evidence="2">RNA polymerase sigma factor SigS</fullName>
    </recommendedName>
</protein>
<dbReference type="Gene3D" id="1.10.10.10">
    <property type="entry name" value="Winged helix-like DNA-binding domain superfamily/Winged helix DNA-binding domain"/>
    <property type="match status" value="1"/>
</dbReference>
<keyword evidence="4" id="KW-0731">Sigma factor</keyword>
<dbReference type="NCBIfam" id="NF006148">
    <property type="entry name" value="PRK08295.1-5"/>
    <property type="match status" value="1"/>
</dbReference>
<dbReference type="PANTHER" id="PTHR30385">
    <property type="entry name" value="SIGMA FACTOR F FLAGELLAR"/>
    <property type="match status" value="1"/>
</dbReference>
<keyword evidence="3" id="KW-0805">Transcription regulation</keyword>
<comment type="caution">
    <text evidence="9">The sequence shown here is derived from an EMBL/GenBank/DDBJ whole genome shotgun (WGS) entry which is preliminary data.</text>
</comment>
<dbReference type="Pfam" id="PF04542">
    <property type="entry name" value="Sigma70_r2"/>
    <property type="match status" value="1"/>
</dbReference>
<evidence type="ECO:0000256" key="6">
    <source>
        <dbReference type="ARBA" id="ARBA00023163"/>
    </source>
</evidence>
<dbReference type="AlphaFoldDB" id="A0AAW3JU39"/>
<dbReference type="InterPro" id="IPR036388">
    <property type="entry name" value="WH-like_DNA-bd_sf"/>
</dbReference>